<evidence type="ECO:0000256" key="3">
    <source>
        <dbReference type="ARBA" id="ARBA00022514"/>
    </source>
</evidence>
<dbReference type="InterPro" id="IPR010681">
    <property type="entry name" value="PRF/CT"/>
</dbReference>
<proteinExistence type="inferred from homology"/>
<dbReference type="RefSeq" id="XP_070424100.1">
    <property type="nucleotide sequence ID" value="XM_070567999.1"/>
</dbReference>
<sequence length="274" mass="29699">MIQQFHSQVVNTQQKQKRVGMSTKSTGMFIALFIIASNWKQPINRRVEMNYSLFTLWTQQENDALLHPTTGTCLVKEVRFNKDPQTDSSISSLPHLEAKIHQTHSLARLLTKYAEQLLQEYVQHQGDPFGLPGFSPPRLPVAGLSAPAPGHAGLPAPERLRLDAAALAALPPLLDVVRRRQAELNPRAPRLLRRLEDAARQARALGAAVEAVLAALGAETRGPRPEPAAAAAAAAAAAGVFLAKVLGLRVCGLYRDWVSRTEADLGQLVPGCPA</sequence>
<dbReference type="PANTHER" id="PTHR21353:SF2">
    <property type="entry name" value="CARDIOTROPHIN-1"/>
    <property type="match status" value="1"/>
</dbReference>
<keyword evidence="3" id="KW-0202">Cytokine</keyword>
<keyword evidence="5" id="KW-1185">Reference proteome</keyword>
<dbReference type="Proteomes" id="UP001652662">
    <property type="component" value="Chromosome 12"/>
</dbReference>
<evidence type="ECO:0000256" key="1">
    <source>
        <dbReference type="ARBA" id="ARBA00004613"/>
    </source>
</evidence>
<comment type="similarity">
    <text evidence="2">Belongs to the IL-6 superfamily.</text>
</comment>
<dbReference type="SUPFAM" id="SSF47266">
    <property type="entry name" value="4-helical cytokines"/>
    <property type="match status" value="1"/>
</dbReference>
<comment type="subcellular location">
    <subcellularLocation>
        <location evidence="1">Secreted</location>
    </subcellularLocation>
</comment>
<dbReference type="Gene3D" id="1.20.1250.10">
    <property type="match status" value="1"/>
</dbReference>
<evidence type="ECO:0000313" key="7">
    <source>
        <dbReference type="RefSeq" id="XP_070424100.1"/>
    </source>
</evidence>
<dbReference type="GeneID" id="103547268"/>
<gene>
    <name evidence="6 7" type="primary">LOC103547268</name>
</gene>
<organism evidence="5 6">
    <name type="scientific">Equus przewalskii</name>
    <name type="common">Przewalski's horse</name>
    <name type="synonym">Equus caballus przewalskii</name>
    <dbReference type="NCBI Taxonomy" id="9798"/>
    <lineage>
        <taxon>Eukaryota</taxon>
        <taxon>Metazoa</taxon>
        <taxon>Chordata</taxon>
        <taxon>Craniata</taxon>
        <taxon>Vertebrata</taxon>
        <taxon>Euteleostomi</taxon>
        <taxon>Mammalia</taxon>
        <taxon>Eutheria</taxon>
        <taxon>Laurasiatheria</taxon>
        <taxon>Perissodactyla</taxon>
        <taxon>Equidae</taxon>
        <taxon>Equus</taxon>
    </lineage>
</organism>
<evidence type="ECO:0000313" key="6">
    <source>
        <dbReference type="RefSeq" id="XP_070424099.1"/>
    </source>
</evidence>
<dbReference type="InterPro" id="IPR009079">
    <property type="entry name" value="4_helix_cytokine-like_core"/>
</dbReference>
<evidence type="ECO:0000256" key="4">
    <source>
        <dbReference type="ARBA" id="ARBA00022525"/>
    </source>
</evidence>
<dbReference type="PANTHER" id="PTHR21353">
    <property type="match status" value="1"/>
</dbReference>
<name>A0ABM4K7C7_EQUPR</name>
<evidence type="ECO:0000256" key="2">
    <source>
        <dbReference type="ARBA" id="ARBA00007432"/>
    </source>
</evidence>
<evidence type="ECO:0000313" key="5">
    <source>
        <dbReference type="Proteomes" id="UP001652662"/>
    </source>
</evidence>
<reference evidence="6 7" key="1">
    <citation type="submission" date="2025-05" db="UniProtKB">
        <authorList>
            <consortium name="RefSeq"/>
        </authorList>
    </citation>
    <scope>IDENTIFICATION</scope>
    <source>
        <tissue evidence="6 7">Blood</tissue>
    </source>
</reference>
<dbReference type="RefSeq" id="XP_070424099.1">
    <property type="nucleotide sequence ID" value="XM_070567998.1"/>
</dbReference>
<accession>A0ABM4K7C7</accession>
<keyword evidence="4" id="KW-0964">Secreted</keyword>
<protein>
    <submittedName>
        <fullName evidence="6 7">Cardiotrophin-1 isoform X1</fullName>
    </submittedName>
</protein>